<keyword evidence="1" id="KW-0472">Membrane</keyword>
<evidence type="ECO:0000313" key="4">
    <source>
        <dbReference type="Proteomes" id="UP000298433"/>
    </source>
</evidence>
<dbReference type="AlphaFoldDB" id="A0A4R8XSX7"/>
<accession>A0A4R8XSX7</accession>
<keyword evidence="4" id="KW-1185">Reference proteome</keyword>
<comment type="caution">
    <text evidence="3">The sequence shown here is derived from an EMBL/GenBank/DDBJ whole genome shotgun (WGS) entry which is preliminary data.</text>
</comment>
<keyword evidence="1" id="KW-0812">Transmembrane</keyword>
<dbReference type="Pfam" id="PF25976">
    <property type="entry name" value="LpqB_N"/>
    <property type="match status" value="1"/>
</dbReference>
<dbReference type="Proteomes" id="UP000298433">
    <property type="component" value="Unassembled WGS sequence"/>
</dbReference>
<dbReference type="RefSeq" id="WP_134370066.1">
    <property type="nucleotide sequence ID" value="NZ_SOGN01000041.1"/>
</dbReference>
<dbReference type="EMBL" id="SOGN01000041">
    <property type="protein sequence ID" value="TFC80437.1"/>
    <property type="molecule type" value="Genomic_DNA"/>
</dbReference>
<proteinExistence type="predicted"/>
<gene>
    <name evidence="3" type="ORF">E3T23_09150</name>
</gene>
<protein>
    <recommendedName>
        <fullName evidence="2">Lipoprotein LpqB N-terminal domain-containing protein</fullName>
    </recommendedName>
</protein>
<sequence length="154" mass="16136">MSTASGKPDRTLVVLLSVIGALVVIALLVVFTGGEPEKLDPDTPEGVVQAYTAAIIDGDEQAAGEYLTEGAFEGCEDFDRGPTDNPRVTLVSTTVRAESADVKVSIVTSYGSGPFGADEYETQGVFDLVLADGTWLIEDAPYELSFCPNPKAGS</sequence>
<evidence type="ECO:0000313" key="3">
    <source>
        <dbReference type="EMBL" id="TFC80437.1"/>
    </source>
</evidence>
<feature type="domain" description="Lipoprotein LpqB N-terminal" evidence="2">
    <location>
        <begin position="42"/>
        <end position="144"/>
    </location>
</feature>
<dbReference type="OrthoDB" id="5118128at2"/>
<reference evidence="3 4" key="1">
    <citation type="submission" date="2019-03" db="EMBL/GenBank/DDBJ databases">
        <title>Genomics of glacier-inhabiting Cryobacterium strains.</title>
        <authorList>
            <person name="Liu Q."/>
            <person name="Xin Y.-H."/>
        </authorList>
    </citation>
    <scope>NUCLEOTIDE SEQUENCE [LARGE SCALE GENOMIC DNA]</scope>
    <source>
        <strain evidence="3 4">TMT2-48-2</strain>
    </source>
</reference>
<evidence type="ECO:0000259" key="2">
    <source>
        <dbReference type="Pfam" id="PF25976"/>
    </source>
</evidence>
<keyword evidence="1" id="KW-1133">Transmembrane helix</keyword>
<organism evidence="3 4">
    <name type="scientific">Cryobacterium cheniae</name>
    <dbReference type="NCBI Taxonomy" id="1259262"/>
    <lineage>
        <taxon>Bacteria</taxon>
        <taxon>Bacillati</taxon>
        <taxon>Actinomycetota</taxon>
        <taxon>Actinomycetes</taxon>
        <taxon>Micrococcales</taxon>
        <taxon>Microbacteriaceae</taxon>
        <taxon>Cryobacterium</taxon>
    </lineage>
</organism>
<evidence type="ECO:0000256" key="1">
    <source>
        <dbReference type="SAM" id="Phobius"/>
    </source>
</evidence>
<feature type="transmembrane region" description="Helical" evidence="1">
    <location>
        <begin position="12"/>
        <end position="31"/>
    </location>
</feature>
<name>A0A4R8XSX7_9MICO</name>
<dbReference type="InterPro" id="IPR059026">
    <property type="entry name" value="LpqB_N"/>
</dbReference>